<evidence type="ECO:0000256" key="2">
    <source>
        <dbReference type="ARBA" id="ARBA00022989"/>
    </source>
</evidence>
<evidence type="ECO:0000256" key="3">
    <source>
        <dbReference type="ARBA" id="ARBA00023136"/>
    </source>
</evidence>
<reference evidence="5" key="1">
    <citation type="journal article" date="2021" name="Nat. Commun.">
        <title>Genetic determinants of endophytism in the Arabidopsis root mycobiome.</title>
        <authorList>
            <person name="Mesny F."/>
            <person name="Miyauchi S."/>
            <person name="Thiergart T."/>
            <person name="Pickel B."/>
            <person name="Atanasova L."/>
            <person name="Karlsson M."/>
            <person name="Huettel B."/>
            <person name="Barry K.W."/>
            <person name="Haridas S."/>
            <person name="Chen C."/>
            <person name="Bauer D."/>
            <person name="Andreopoulos W."/>
            <person name="Pangilinan J."/>
            <person name="LaButti K."/>
            <person name="Riley R."/>
            <person name="Lipzen A."/>
            <person name="Clum A."/>
            <person name="Drula E."/>
            <person name="Henrissat B."/>
            <person name="Kohler A."/>
            <person name="Grigoriev I.V."/>
            <person name="Martin F.M."/>
            <person name="Hacquard S."/>
        </authorList>
    </citation>
    <scope>NUCLEOTIDE SEQUENCE</scope>
    <source>
        <strain evidence="5">MPI-SDFR-AT-0073</strain>
    </source>
</reference>
<dbReference type="Pfam" id="PF04145">
    <property type="entry name" value="Ctr"/>
    <property type="match status" value="1"/>
</dbReference>
<dbReference type="OrthoDB" id="73901at2759"/>
<dbReference type="AlphaFoldDB" id="A0A9P8UCE1"/>
<dbReference type="GO" id="GO:0005375">
    <property type="term" value="F:copper ion transmembrane transporter activity"/>
    <property type="evidence" value="ECO:0007669"/>
    <property type="project" value="UniProtKB-UniRule"/>
</dbReference>
<dbReference type="GO" id="GO:0005886">
    <property type="term" value="C:plasma membrane"/>
    <property type="evidence" value="ECO:0007669"/>
    <property type="project" value="TreeGrafter"/>
</dbReference>
<comment type="similarity">
    <text evidence="4">Belongs to the copper transporter (Ctr) (TC 1.A.56) family. SLC31A subfamily.</text>
</comment>
<feature type="transmembrane region" description="Helical" evidence="4">
    <location>
        <begin position="169"/>
        <end position="188"/>
    </location>
</feature>
<dbReference type="RefSeq" id="XP_045953095.1">
    <property type="nucleotide sequence ID" value="XM_046109296.1"/>
</dbReference>
<evidence type="ECO:0000313" key="5">
    <source>
        <dbReference type="EMBL" id="KAH6646581.1"/>
    </source>
</evidence>
<gene>
    <name evidence="5" type="ORF">BKA67DRAFT_695161</name>
</gene>
<keyword evidence="4" id="KW-0186">Copper</keyword>
<dbReference type="Proteomes" id="UP000758603">
    <property type="component" value="Unassembled WGS sequence"/>
</dbReference>
<keyword evidence="4" id="KW-0406">Ion transport</keyword>
<comment type="caution">
    <text evidence="5">The sequence shown here is derived from an EMBL/GenBank/DDBJ whole genome shotgun (WGS) entry which is preliminary data.</text>
</comment>
<dbReference type="PANTHER" id="PTHR12483:SF120">
    <property type="entry name" value="HIGH-AFFINITY COPPER TRANSPORTER CTRA2"/>
    <property type="match status" value="1"/>
</dbReference>
<keyword evidence="1 4" id="KW-0812">Transmembrane</keyword>
<accession>A0A9P8UCE1</accession>
<keyword evidence="4" id="KW-0187">Copper transport</keyword>
<keyword evidence="4" id="KW-0813">Transport</keyword>
<dbReference type="PANTHER" id="PTHR12483">
    <property type="entry name" value="SOLUTE CARRIER FAMILY 31 COPPER TRANSPORTERS"/>
    <property type="match status" value="1"/>
</dbReference>
<dbReference type="EMBL" id="JAGPXC010000009">
    <property type="protein sequence ID" value="KAH6646581.1"/>
    <property type="molecule type" value="Genomic_DNA"/>
</dbReference>
<feature type="transmembrane region" description="Helical" evidence="4">
    <location>
        <begin position="145"/>
        <end position="163"/>
    </location>
</feature>
<protein>
    <recommendedName>
        <fullName evidence="4">Copper transport protein</fullName>
    </recommendedName>
</protein>
<dbReference type="InterPro" id="IPR007274">
    <property type="entry name" value="Cop_transporter"/>
</dbReference>
<evidence type="ECO:0000256" key="4">
    <source>
        <dbReference type="RuleBase" id="RU367022"/>
    </source>
</evidence>
<keyword evidence="6" id="KW-1185">Reference proteome</keyword>
<name>A0A9P8UCE1_9PEZI</name>
<evidence type="ECO:0000313" key="6">
    <source>
        <dbReference type="Proteomes" id="UP000758603"/>
    </source>
</evidence>
<organism evidence="5 6">
    <name type="scientific">Truncatella angustata</name>
    <dbReference type="NCBI Taxonomy" id="152316"/>
    <lineage>
        <taxon>Eukaryota</taxon>
        <taxon>Fungi</taxon>
        <taxon>Dikarya</taxon>
        <taxon>Ascomycota</taxon>
        <taxon>Pezizomycotina</taxon>
        <taxon>Sordariomycetes</taxon>
        <taxon>Xylariomycetidae</taxon>
        <taxon>Amphisphaeriales</taxon>
        <taxon>Sporocadaceae</taxon>
        <taxon>Truncatella</taxon>
    </lineage>
</organism>
<keyword evidence="3 4" id="KW-0472">Membrane</keyword>
<sequence length="194" mass="20907">MDVSGMTTTPSTMMAGMTMTSSSAMSASTNMDGMDMSSHSSTTMTSAEMAMVFFQSVTTPLYSSAWTPTSDGPYAGTCVFLVALATIHRILHAIKCTVFDRRLHGGRATLGSKVDDSEIEQSVAQQLKSEWYQHPFRVADETIRALVEVVVSGIGYLLMLAVMTMNVGYFLSVLSGIFLGTFIAGRFGSDADHH</sequence>
<evidence type="ECO:0000256" key="1">
    <source>
        <dbReference type="ARBA" id="ARBA00022692"/>
    </source>
</evidence>
<dbReference type="GeneID" id="70138187"/>
<proteinExistence type="inferred from homology"/>
<feature type="transmembrane region" description="Helical" evidence="4">
    <location>
        <begin position="73"/>
        <end position="91"/>
    </location>
</feature>
<keyword evidence="2 4" id="KW-1133">Transmembrane helix</keyword>
<comment type="subcellular location">
    <subcellularLocation>
        <location evidence="4">Membrane</location>
        <topology evidence="4">Multi-pass membrane protein</topology>
    </subcellularLocation>
</comment>